<evidence type="ECO:0000313" key="2">
    <source>
        <dbReference type="EMBL" id="CAF0881714.1"/>
    </source>
</evidence>
<feature type="compositionally biased region" description="Polar residues" evidence="1">
    <location>
        <begin position="67"/>
        <end position="81"/>
    </location>
</feature>
<organism evidence="3 4">
    <name type="scientific">Didymodactylos carnosus</name>
    <dbReference type="NCBI Taxonomy" id="1234261"/>
    <lineage>
        <taxon>Eukaryota</taxon>
        <taxon>Metazoa</taxon>
        <taxon>Spiralia</taxon>
        <taxon>Gnathifera</taxon>
        <taxon>Rotifera</taxon>
        <taxon>Eurotatoria</taxon>
        <taxon>Bdelloidea</taxon>
        <taxon>Philodinida</taxon>
        <taxon>Philodinidae</taxon>
        <taxon>Didymodactylos</taxon>
    </lineage>
</organism>
<dbReference type="EMBL" id="CAJOBA010002954">
    <property type="protein sequence ID" value="CAF3665326.1"/>
    <property type="molecule type" value="Genomic_DNA"/>
</dbReference>
<dbReference type="Proteomes" id="UP000682733">
    <property type="component" value="Unassembled WGS sequence"/>
</dbReference>
<dbReference type="EMBL" id="CAJNOK010002953">
    <property type="protein sequence ID" value="CAF0881714.1"/>
    <property type="molecule type" value="Genomic_DNA"/>
</dbReference>
<dbReference type="AlphaFoldDB" id="A0A8S2HNV9"/>
<evidence type="ECO:0000313" key="3">
    <source>
        <dbReference type="EMBL" id="CAF3665326.1"/>
    </source>
</evidence>
<evidence type="ECO:0000256" key="1">
    <source>
        <dbReference type="SAM" id="MobiDB-lite"/>
    </source>
</evidence>
<feature type="region of interest" description="Disordered" evidence="1">
    <location>
        <begin position="58"/>
        <end position="81"/>
    </location>
</feature>
<sequence>MIIISLIGVLVALLTIHIILRKFIIIMTEDEHKKHFAVTSINSGKQEEFVLFPNQERSSFPLASGEPTPTNKKSSQLLQFV</sequence>
<name>A0A8S2HNV9_9BILA</name>
<gene>
    <name evidence="2" type="ORF">OVA965_LOCUS8654</name>
    <name evidence="3" type="ORF">TMI583_LOCUS8650</name>
</gene>
<comment type="caution">
    <text evidence="3">The sequence shown here is derived from an EMBL/GenBank/DDBJ whole genome shotgun (WGS) entry which is preliminary data.</text>
</comment>
<proteinExistence type="predicted"/>
<accession>A0A8S2HNV9</accession>
<protein>
    <submittedName>
        <fullName evidence="3">Uncharacterized protein</fullName>
    </submittedName>
</protein>
<evidence type="ECO:0000313" key="4">
    <source>
        <dbReference type="Proteomes" id="UP000682733"/>
    </source>
</evidence>
<dbReference type="Proteomes" id="UP000677228">
    <property type="component" value="Unassembled WGS sequence"/>
</dbReference>
<reference evidence="3" key="1">
    <citation type="submission" date="2021-02" db="EMBL/GenBank/DDBJ databases">
        <authorList>
            <person name="Nowell W R."/>
        </authorList>
    </citation>
    <scope>NUCLEOTIDE SEQUENCE</scope>
</reference>